<dbReference type="InterPro" id="IPR029054">
    <property type="entry name" value="dUTPase-like"/>
</dbReference>
<feature type="domain" description="dUTPase-like" evidence="5">
    <location>
        <begin position="41"/>
        <end position="113"/>
    </location>
</feature>
<evidence type="ECO:0000313" key="6">
    <source>
        <dbReference type="Ensembl" id="ENSPTXP00000023655.1"/>
    </source>
</evidence>
<keyword evidence="7" id="KW-1185">Reference proteome</keyword>
<accession>A0A670ZLQ2</accession>
<dbReference type="Gene3D" id="2.70.40.10">
    <property type="match status" value="1"/>
</dbReference>
<dbReference type="CDD" id="cd07557">
    <property type="entry name" value="trimeric_dUTPase"/>
    <property type="match status" value="1"/>
</dbReference>
<proteinExistence type="predicted"/>
<dbReference type="PANTHER" id="PTHR19422">
    <property type="entry name" value="GAG RETROVIRAL POLYPROTEIN"/>
    <property type="match status" value="1"/>
</dbReference>
<evidence type="ECO:0000256" key="1">
    <source>
        <dbReference type="ARBA" id="ARBA00022670"/>
    </source>
</evidence>
<dbReference type="UniPathway" id="UPA00610">
    <property type="reaction ID" value="UER00666"/>
</dbReference>
<keyword evidence="2" id="KW-0064">Aspartyl protease</keyword>
<keyword evidence="1" id="KW-0645">Protease</keyword>
<evidence type="ECO:0000256" key="2">
    <source>
        <dbReference type="ARBA" id="ARBA00022750"/>
    </source>
</evidence>
<feature type="region of interest" description="Disordered" evidence="4">
    <location>
        <begin position="15"/>
        <end position="41"/>
    </location>
</feature>
<dbReference type="GO" id="GO:0004190">
    <property type="term" value="F:aspartic-type endopeptidase activity"/>
    <property type="evidence" value="ECO:0007669"/>
    <property type="project" value="UniProtKB-KW"/>
</dbReference>
<dbReference type="SUPFAM" id="SSF51283">
    <property type="entry name" value="dUTPase-like"/>
    <property type="match status" value="1"/>
</dbReference>
<sequence>MSKVSEGLSLGKRMLVGKRPTGPVSGPSPNRDNIPTIENTPAATRGSAGIDLILQEEVNFIFPGEVQVVPSQLSGPLPQNYVGLVLPRSSMSKKGIFVIPGVIDSDYTGIIYVQFPAQLLHLPYFVPAGEEPKERGEGGFGSTDPYGLINGPCHMKN</sequence>
<dbReference type="Ensembl" id="ENSPTXT00000024388.1">
    <property type="protein sequence ID" value="ENSPTXP00000023655.1"/>
    <property type="gene ID" value="ENSPTXG00000016449.1"/>
</dbReference>
<dbReference type="Proteomes" id="UP000472273">
    <property type="component" value="Unplaced"/>
</dbReference>
<organism evidence="6 7">
    <name type="scientific">Pseudonaja textilis</name>
    <name type="common">Eastern brown snake</name>
    <dbReference type="NCBI Taxonomy" id="8673"/>
    <lineage>
        <taxon>Eukaryota</taxon>
        <taxon>Metazoa</taxon>
        <taxon>Chordata</taxon>
        <taxon>Craniata</taxon>
        <taxon>Vertebrata</taxon>
        <taxon>Euteleostomi</taxon>
        <taxon>Lepidosauria</taxon>
        <taxon>Squamata</taxon>
        <taxon>Bifurcata</taxon>
        <taxon>Unidentata</taxon>
        <taxon>Episquamata</taxon>
        <taxon>Toxicofera</taxon>
        <taxon>Serpentes</taxon>
        <taxon>Colubroidea</taxon>
        <taxon>Elapidae</taxon>
        <taxon>Hydrophiinae</taxon>
        <taxon>Pseudonaja</taxon>
    </lineage>
</organism>
<reference evidence="6" key="2">
    <citation type="submission" date="2025-09" db="UniProtKB">
        <authorList>
            <consortium name="Ensembl"/>
        </authorList>
    </citation>
    <scope>IDENTIFICATION</scope>
</reference>
<name>A0A670ZLQ2_PSETE</name>
<evidence type="ECO:0000256" key="4">
    <source>
        <dbReference type="SAM" id="MobiDB-lite"/>
    </source>
</evidence>
<feature type="compositionally biased region" description="Polar residues" evidence="4">
    <location>
        <begin position="27"/>
        <end position="41"/>
    </location>
</feature>
<evidence type="ECO:0000313" key="7">
    <source>
        <dbReference type="Proteomes" id="UP000472273"/>
    </source>
</evidence>
<dbReference type="InterPro" id="IPR036157">
    <property type="entry name" value="dUTPase-like_sf"/>
</dbReference>
<dbReference type="GO" id="GO:0006226">
    <property type="term" value="P:dUMP biosynthetic process"/>
    <property type="evidence" value="ECO:0007669"/>
    <property type="project" value="UniProtKB-UniPathway"/>
</dbReference>
<dbReference type="GeneTree" id="ENSGT01000000215751"/>
<dbReference type="GO" id="GO:0006508">
    <property type="term" value="P:proteolysis"/>
    <property type="evidence" value="ECO:0007669"/>
    <property type="project" value="UniProtKB-KW"/>
</dbReference>
<dbReference type="PANTHER" id="PTHR19422:SF123">
    <property type="entry name" value="RT1 CLASS I, LOCUS CE15"/>
    <property type="match status" value="1"/>
</dbReference>
<dbReference type="InterPro" id="IPR051592">
    <property type="entry name" value="HERV-K_Pro_peptidase_A2"/>
</dbReference>
<dbReference type="OMA" id="IINTTCK"/>
<evidence type="ECO:0000256" key="3">
    <source>
        <dbReference type="ARBA" id="ARBA00022801"/>
    </source>
</evidence>
<keyword evidence="3" id="KW-0378">Hydrolase</keyword>
<protein>
    <recommendedName>
        <fullName evidence="5">dUTPase-like domain-containing protein</fullName>
    </recommendedName>
</protein>
<evidence type="ECO:0000259" key="5">
    <source>
        <dbReference type="Pfam" id="PF00692"/>
    </source>
</evidence>
<dbReference type="AlphaFoldDB" id="A0A670ZLQ2"/>
<reference evidence="6" key="1">
    <citation type="submission" date="2025-08" db="UniProtKB">
        <authorList>
            <consortium name="Ensembl"/>
        </authorList>
    </citation>
    <scope>IDENTIFICATION</scope>
</reference>
<dbReference type="Pfam" id="PF00692">
    <property type="entry name" value="dUTPase"/>
    <property type="match status" value="1"/>
</dbReference>
<dbReference type="InterPro" id="IPR033704">
    <property type="entry name" value="dUTPase_trimeric"/>
</dbReference>